<dbReference type="GO" id="GO:0003824">
    <property type="term" value="F:catalytic activity"/>
    <property type="evidence" value="ECO:0007669"/>
    <property type="project" value="InterPro"/>
</dbReference>
<dbReference type="InterPro" id="IPR035994">
    <property type="entry name" value="Nucleoside_phosphorylase_sf"/>
</dbReference>
<evidence type="ECO:0000259" key="2">
    <source>
        <dbReference type="Pfam" id="PF24476"/>
    </source>
</evidence>
<dbReference type="EMBL" id="JAVHNS010000017">
    <property type="protein sequence ID" value="KAK6332694.1"/>
    <property type="molecule type" value="Genomic_DNA"/>
</dbReference>
<sequence>MPSTSSSTITPPPRPATPGRSPTSDQKLLSREGDSVAFAIRAVLAIREECGSLRKQLGYKIFLDLLTQRLLDVKKRLDAPPPLTEARITRLLTDLERLVKWPNLKEPKRLENQAYQRLVQLLNGQSQYARKSIKILTEGSGCGASKDRTTFLKTFKAFAAVKREPRGLELSELIKSNPKPTSNDYTTECLQTLHSTLLKMCRCPISGGFKANVAPDVITPPADSDSVVIDLLFLHRHIENNGPYEWKEAQIRVSLESVTRADSANSTTKYGSLQYARTGGKIQDFCDLILSRELGRLSLCASSYGFFNDGFKLPPHQNGLSLWTPSVSLAEVIPSTSLRSDNQRKLLLSYLLAKAVWQFYESDWMIEAWTKYTVHFMQKHLDKMQKSVQLYHKPFITANLWASAVESNSVPKKGFHIFPKILALGVMLLEIELGENIEHYYQSYYLDNGKPRQNAEHITASNIISSKGWKGRSTYDRVKEAIEICVRPDTSKLGLDPINVRENLYRTVVAPLMELFKFSWNCPDGCPEKFDPGPMDFTPADELADIEIYVAESPDAARTFSSQVLIQQSRPCELNSLTADNSQSKSDREPNSDDLVQAVRRSPDIKTKSERDYTVGWICAIAIELAAVTAILDEVHETSPISRCDHDIYKFGRIGCHNVVIACLPAGSYGNISAATVATGMKIRFPDLKFGLMVGVGGGIPSSATDIRLGDIVVGLPTGVSSGILQYDSGKTVERGEFIRTGSLDKPPLVLLNALQIIRARNPRVLTEELGRQVLKLSDNASTSRTYTISEAQRPDDRFCYPGRHEDNLFSADYEHLDNSRCCKSCDASKLVRREPRNDENPHVHYGIIASGSQVIRHGLTRDKISRETRAICFEMEAAGLMNNFPCLVVRGISDYSDSHKNDQWQGYAAAAAAVFAKELLLEVPPTVSLDSGS</sequence>
<comment type="caution">
    <text evidence="3">The sequence shown here is derived from an EMBL/GenBank/DDBJ whole genome shotgun (WGS) entry which is preliminary data.</text>
</comment>
<proteinExistence type="predicted"/>
<accession>A0AAV9U0X8</accession>
<reference evidence="3 4" key="1">
    <citation type="submission" date="2019-10" db="EMBL/GenBank/DDBJ databases">
        <authorList>
            <person name="Palmer J.M."/>
        </authorList>
    </citation>
    <scope>NUCLEOTIDE SEQUENCE [LARGE SCALE GENOMIC DNA]</scope>
    <source>
        <strain evidence="3 4">TWF730</strain>
    </source>
</reference>
<evidence type="ECO:0000313" key="3">
    <source>
        <dbReference type="EMBL" id="KAK6332694.1"/>
    </source>
</evidence>
<dbReference type="Gene3D" id="3.40.50.1580">
    <property type="entry name" value="Nucleoside phosphorylase domain"/>
    <property type="match status" value="1"/>
</dbReference>
<feature type="region of interest" description="Disordered" evidence="1">
    <location>
        <begin position="577"/>
        <end position="601"/>
    </location>
</feature>
<dbReference type="GO" id="GO:0009116">
    <property type="term" value="P:nucleoside metabolic process"/>
    <property type="evidence" value="ECO:0007669"/>
    <property type="project" value="InterPro"/>
</dbReference>
<evidence type="ECO:0000256" key="1">
    <source>
        <dbReference type="SAM" id="MobiDB-lite"/>
    </source>
</evidence>
<dbReference type="AlphaFoldDB" id="A0AAV9U0X8"/>
<feature type="domain" description="DUF7580" evidence="2">
    <location>
        <begin position="225"/>
        <end position="513"/>
    </location>
</feature>
<organism evidence="3 4">
    <name type="scientific">Orbilia blumenaviensis</name>
    <dbReference type="NCBI Taxonomy" id="1796055"/>
    <lineage>
        <taxon>Eukaryota</taxon>
        <taxon>Fungi</taxon>
        <taxon>Dikarya</taxon>
        <taxon>Ascomycota</taxon>
        <taxon>Pezizomycotina</taxon>
        <taxon>Orbiliomycetes</taxon>
        <taxon>Orbiliales</taxon>
        <taxon>Orbiliaceae</taxon>
        <taxon>Orbilia</taxon>
    </lineage>
</organism>
<gene>
    <name evidence="3" type="ORF">TWF730_004353</name>
</gene>
<dbReference type="Proteomes" id="UP001373714">
    <property type="component" value="Unassembled WGS sequence"/>
</dbReference>
<feature type="region of interest" description="Disordered" evidence="1">
    <location>
        <begin position="1"/>
        <end position="28"/>
    </location>
</feature>
<dbReference type="SUPFAM" id="SSF53167">
    <property type="entry name" value="Purine and uridine phosphorylases"/>
    <property type="match status" value="1"/>
</dbReference>
<dbReference type="InterPro" id="IPR056002">
    <property type="entry name" value="DUF7580"/>
</dbReference>
<dbReference type="PANTHER" id="PTHR46082">
    <property type="entry name" value="ATP/GTP-BINDING PROTEIN-RELATED"/>
    <property type="match status" value="1"/>
</dbReference>
<evidence type="ECO:0000313" key="4">
    <source>
        <dbReference type="Proteomes" id="UP001373714"/>
    </source>
</evidence>
<dbReference type="PANTHER" id="PTHR46082:SF11">
    <property type="entry name" value="AAA+ ATPASE DOMAIN-CONTAINING PROTEIN-RELATED"/>
    <property type="match status" value="1"/>
</dbReference>
<name>A0AAV9U0X8_9PEZI</name>
<protein>
    <recommendedName>
        <fullName evidence="2">DUF7580 domain-containing protein</fullName>
    </recommendedName>
</protein>
<dbReference type="Pfam" id="PF24476">
    <property type="entry name" value="DUF7580"/>
    <property type="match status" value="1"/>
</dbReference>
<keyword evidence="4" id="KW-1185">Reference proteome</keyword>
<dbReference type="InterPro" id="IPR053137">
    <property type="entry name" value="NLR-like"/>
</dbReference>